<dbReference type="Proteomes" id="UP000292082">
    <property type="component" value="Unassembled WGS sequence"/>
</dbReference>
<organism evidence="1 2">
    <name type="scientific">Dichomitus squalens</name>
    <dbReference type="NCBI Taxonomy" id="114155"/>
    <lineage>
        <taxon>Eukaryota</taxon>
        <taxon>Fungi</taxon>
        <taxon>Dikarya</taxon>
        <taxon>Basidiomycota</taxon>
        <taxon>Agaricomycotina</taxon>
        <taxon>Agaricomycetes</taxon>
        <taxon>Polyporales</taxon>
        <taxon>Polyporaceae</taxon>
        <taxon>Dichomitus</taxon>
    </lineage>
</organism>
<reference evidence="1 2" key="1">
    <citation type="submission" date="2019-01" db="EMBL/GenBank/DDBJ databases">
        <title>Draft genome sequences of three monokaryotic isolates of the white-rot basidiomycete fungus Dichomitus squalens.</title>
        <authorList>
            <consortium name="DOE Joint Genome Institute"/>
            <person name="Lopez S.C."/>
            <person name="Andreopoulos B."/>
            <person name="Pangilinan J."/>
            <person name="Lipzen A."/>
            <person name="Riley R."/>
            <person name="Ahrendt S."/>
            <person name="Ng V."/>
            <person name="Barry K."/>
            <person name="Daum C."/>
            <person name="Grigoriev I.V."/>
            <person name="Hilden K.S."/>
            <person name="Makela M.R."/>
            <person name="de Vries R.P."/>
        </authorList>
    </citation>
    <scope>NUCLEOTIDE SEQUENCE [LARGE SCALE GENOMIC DNA]</scope>
    <source>
        <strain evidence="1 2">CBS 464.89</strain>
    </source>
</reference>
<gene>
    <name evidence="1" type="ORF">BD310DRAFT_877585</name>
</gene>
<protein>
    <submittedName>
        <fullName evidence="1">Uncharacterized protein</fullName>
    </submittedName>
</protein>
<keyword evidence="2" id="KW-1185">Reference proteome</keyword>
<proteinExistence type="predicted"/>
<sequence>MDKWSSPYVAMMDKHGAMAPEVFLHRASILQVVTGAVIPMMQPVANSSHRIAPSSGIEVEKTSDAVRIEAEIVAR</sequence>
<evidence type="ECO:0000313" key="1">
    <source>
        <dbReference type="EMBL" id="TBU59079.1"/>
    </source>
</evidence>
<accession>A0A4Q9PX16</accession>
<name>A0A4Q9PX16_9APHY</name>
<dbReference type="EMBL" id="ML145117">
    <property type="protein sequence ID" value="TBU59079.1"/>
    <property type="molecule type" value="Genomic_DNA"/>
</dbReference>
<evidence type="ECO:0000313" key="2">
    <source>
        <dbReference type="Proteomes" id="UP000292082"/>
    </source>
</evidence>
<dbReference type="AlphaFoldDB" id="A0A4Q9PX16"/>